<keyword evidence="3" id="KW-0472">Membrane</keyword>
<organism evidence="7 8">
    <name type="scientific">Brevundimonas subvibrioides</name>
    <dbReference type="NCBI Taxonomy" id="74313"/>
    <lineage>
        <taxon>Bacteria</taxon>
        <taxon>Pseudomonadati</taxon>
        <taxon>Pseudomonadota</taxon>
        <taxon>Alphaproteobacteria</taxon>
        <taxon>Caulobacterales</taxon>
        <taxon>Caulobacteraceae</taxon>
        <taxon>Brevundimonas</taxon>
    </lineage>
</organism>
<evidence type="ECO:0000256" key="4">
    <source>
        <dbReference type="ARBA" id="ARBA00022734"/>
    </source>
</evidence>
<gene>
    <name evidence="7" type="ORF">B7Z01_03580</name>
</gene>
<sequence length="204" mass="22359">MFGPVKARPPPSPSEGSSARVRPHKPRRPSMKAVAVALLMTGLVAAPAAAQYRGGYDSAAQGSRTWSSQGGGWDYNGQADRPGDYRCDAYWDRARDDCAAGWRDQRPFVRHYGSGHRTRGYRPSGGHAYQPYNQGTQYWGAYGRPDQVYPGSGYGGHVGYPGQAYQGAGYRDANRSAWCAATYRSYDPVSGYYRAYSGRLIFCG</sequence>
<protein>
    <recommendedName>
        <fullName evidence="2">Lectin-like protein BA14k</fullName>
    </recommendedName>
</protein>
<evidence type="ECO:0000313" key="8">
    <source>
        <dbReference type="Proteomes" id="UP000215595"/>
    </source>
</evidence>
<accession>A0A258FS23</accession>
<keyword evidence="4" id="KW-0430">Lectin</keyword>
<evidence type="ECO:0000256" key="2">
    <source>
        <dbReference type="ARBA" id="ARBA00020552"/>
    </source>
</evidence>
<evidence type="ECO:0000313" key="7">
    <source>
        <dbReference type="EMBL" id="OYX34977.1"/>
    </source>
</evidence>
<feature type="region of interest" description="Disordered" evidence="6">
    <location>
        <begin position="1"/>
        <end position="29"/>
    </location>
</feature>
<name>A0A258FS23_9CAUL</name>
<dbReference type="InterPro" id="IPR012413">
    <property type="entry name" value="BA14K"/>
</dbReference>
<evidence type="ECO:0000256" key="6">
    <source>
        <dbReference type="SAM" id="MobiDB-lite"/>
    </source>
</evidence>
<dbReference type="AlphaFoldDB" id="A0A258FS23"/>
<evidence type="ECO:0000256" key="1">
    <source>
        <dbReference type="ARBA" id="ARBA00010270"/>
    </source>
</evidence>
<dbReference type="Proteomes" id="UP000215595">
    <property type="component" value="Unassembled WGS sequence"/>
</dbReference>
<proteinExistence type="inferred from homology"/>
<keyword evidence="3" id="KW-1003">Cell membrane</keyword>
<dbReference type="EMBL" id="NCEB01000006">
    <property type="protein sequence ID" value="OYX34977.1"/>
    <property type="molecule type" value="Genomic_DNA"/>
</dbReference>
<comment type="function">
    <text evidence="5">Has immunoglobulin-binding and hemagglutination properties, and can bind to mannose. Essential for virulence. May be involved in LPS biosynthesis or polysaccharide transport.</text>
</comment>
<comment type="caution">
    <text evidence="7">The sequence shown here is derived from an EMBL/GenBank/DDBJ whole genome shotgun (WGS) entry which is preliminary data.</text>
</comment>
<reference evidence="7 8" key="1">
    <citation type="submission" date="2017-03" db="EMBL/GenBank/DDBJ databases">
        <title>Lifting the veil on microbial sulfur biogeochemistry in mining wastewaters.</title>
        <authorList>
            <person name="Kantor R.S."/>
            <person name="Colenbrander Nelson T."/>
            <person name="Marshall S."/>
            <person name="Bennett D."/>
            <person name="Apte S."/>
            <person name="Camacho D."/>
            <person name="Thomas B.C."/>
            <person name="Warren L.A."/>
            <person name="Banfield J.F."/>
        </authorList>
    </citation>
    <scope>NUCLEOTIDE SEQUENCE [LARGE SCALE GENOMIC DNA]</scope>
    <source>
        <strain evidence="7">32-69-9</strain>
    </source>
</reference>
<evidence type="ECO:0000256" key="5">
    <source>
        <dbReference type="ARBA" id="ARBA00025321"/>
    </source>
</evidence>
<dbReference type="GO" id="GO:0030246">
    <property type="term" value="F:carbohydrate binding"/>
    <property type="evidence" value="ECO:0007669"/>
    <property type="project" value="UniProtKB-KW"/>
</dbReference>
<comment type="similarity">
    <text evidence="1">Belongs to the BA14k family.</text>
</comment>
<dbReference type="Pfam" id="PF07886">
    <property type="entry name" value="BA14K"/>
    <property type="match status" value="1"/>
</dbReference>
<evidence type="ECO:0000256" key="3">
    <source>
        <dbReference type="ARBA" id="ARBA00022475"/>
    </source>
</evidence>